<proteinExistence type="predicted"/>
<feature type="compositionally biased region" description="Low complexity" evidence="1">
    <location>
        <begin position="25"/>
        <end position="46"/>
    </location>
</feature>
<sequence>MKKLLYSVVLAGVVACNGPASAPETAQALPPSPAAASTTPATEPAPAQTVRRFVTWYIQKADSLPGNFVLNSEASDSTKFYAVDFPGTEEWLRAVQQSGTVSPAYLAQWRAYFRRYDDTLRLHPQNDGPPAGFDYDFLLLTQEAEETATDLQAGKFIVTQQQGAHAHVQVRGPQHETYQAGLDFDLSQQADGRWLIDKISVPDNPQ</sequence>
<dbReference type="RefSeq" id="WP_244673491.1">
    <property type="nucleotide sequence ID" value="NZ_CP095046.1"/>
</dbReference>
<evidence type="ECO:0000313" key="3">
    <source>
        <dbReference type="EMBL" id="UOQ70067.1"/>
    </source>
</evidence>
<protein>
    <recommendedName>
        <fullName evidence="5">DUF3828 domain-containing protein</fullName>
    </recommendedName>
</protein>
<feature type="region of interest" description="Disordered" evidence="1">
    <location>
        <begin position="21"/>
        <end position="46"/>
    </location>
</feature>
<name>A0A8T9PYC5_9BACT</name>
<evidence type="ECO:0000256" key="1">
    <source>
        <dbReference type="SAM" id="MobiDB-lite"/>
    </source>
</evidence>
<accession>A0A8T9PYC5</accession>
<keyword evidence="4" id="KW-1185">Reference proteome</keyword>
<dbReference type="Proteomes" id="UP000831796">
    <property type="component" value="Chromosome"/>
</dbReference>
<dbReference type="KEGG" id="hcu:MUN79_14905"/>
<organism evidence="3 4">
    <name type="scientific">Hymenobacter cellulosilyticus</name>
    <dbReference type="NCBI Taxonomy" id="2932248"/>
    <lineage>
        <taxon>Bacteria</taxon>
        <taxon>Pseudomonadati</taxon>
        <taxon>Bacteroidota</taxon>
        <taxon>Cytophagia</taxon>
        <taxon>Cytophagales</taxon>
        <taxon>Hymenobacteraceae</taxon>
        <taxon>Hymenobacter</taxon>
    </lineage>
</organism>
<keyword evidence="2" id="KW-0732">Signal</keyword>
<gene>
    <name evidence="3" type="ORF">MUN79_14905</name>
</gene>
<evidence type="ECO:0008006" key="5">
    <source>
        <dbReference type="Google" id="ProtNLM"/>
    </source>
</evidence>
<evidence type="ECO:0000313" key="4">
    <source>
        <dbReference type="Proteomes" id="UP000831796"/>
    </source>
</evidence>
<feature type="signal peptide" evidence="2">
    <location>
        <begin position="1"/>
        <end position="22"/>
    </location>
</feature>
<evidence type="ECO:0000256" key="2">
    <source>
        <dbReference type="SAM" id="SignalP"/>
    </source>
</evidence>
<dbReference type="EMBL" id="CP095046">
    <property type="protein sequence ID" value="UOQ70067.1"/>
    <property type="molecule type" value="Genomic_DNA"/>
</dbReference>
<reference evidence="3" key="1">
    <citation type="submission" date="2022-04" db="EMBL/GenBank/DDBJ databases">
        <title>Hymenobacter sp. isolated from the air.</title>
        <authorList>
            <person name="Won M."/>
            <person name="Lee C.-M."/>
            <person name="Woen H.-Y."/>
            <person name="Kwon S.-W."/>
        </authorList>
    </citation>
    <scope>NUCLEOTIDE SEQUENCE</scope>
    <source>
        <strain evidence="3">5116S-3</strain>
    </source>
</reference>
<feature type="chain" id="PRO_5035767717" description="DUF3828 domain-containing protein" evidence="2">
    <location>
        <begin position="23"/>
        <end position="206"/>
    </location>
</feature>
<dbReference type="AlphaFoldDB" id="A0A8T9PYC5"/>
<dbReference type="PROSITE" id="PS51257">
    <property type="entry name" value="PROKAR_LIPOPROTEIN"/>
    <property type="match status" value="1"/>
</dbReference>